<dbReference type="SMART" id="SM00850">
    <property type="entry name" value="LytTR"/>
    <property type="match status" value="1"/>
</dbReference>
<dbReference type="PATRIC" id="fig|1566026.4.peg.2665"/>
<dbReference type="GO" id="GO:0003677">
    <property type="term" value="F:DNA binding"/>
    <property type="evidence" value="ECO:0007669"/>
    <property type="project" value="InterPro"/>
</dbReference>
<evidence type="ECO:0000256" key="1">
    <source>
        <dbReference type="PROSITE-ProRule" id="PRU00169"/>
    </source>
</evidence>
<proteinExistence type="predicted"/>
<protein>
    <submittedName>
        <fullName evidence="4">Transcriptional regulator</fullName>
    </submittedName>
</protein>
<dbReference type="AlphaFoldDB" id="A0A0L8AN79"/>
<sequence length="239" mass="27831">MKALIIDDSNLARQELKHLLKNRDDVQVIGEAENADEAIEKILDLKPELLFLDIQMPGKDGFELLQELEDAPEVIFTTAFDHYAMKAFDHNALDYLQKPIKDDRLALALEKAAAKIRKRASDAKDKNVLGLNSQVFVKDGETCWFVDLAEIRILEIMGSYTRIFFKDQKPMIPRSLNYMESRLDPEVFFRANRQQIINLKYIQRIEPWFSGTLKVYLKDGEEIEVSRRQSIKFREVMSF</sequence>
<dbReference type="InterPro" id="IPR046947">
    <property type="entry name" value="LytR-like"/>
</dbReference>
<dbReference type="PROSITE" id="PS50110">
    <property type="entry name" value="RESPONSE_REGULATORY"/>
    <property type="match status" value="1"/>
</dbReference>
<dbReference type="Gene3D" id="2.40.50.1020">
    <property type="entry name" value="LytTr DNA-binding domain"/>
    <property type="match status" value="1"/>
</dbReference>
<evidence type="ECO:0000259" key="2">
    <source>
        <dbReference type="PROSITE" id="PS50110"/>
    </source>
</evidence>
<dbReference type="GO" id="GO:0000156">
    <property type="term" value="F:phosphorelay response regulator activity"/>
    <property type="evidence" value="ECO:0007669"/>
    <property type="project" value="InterPro"/>
</dbReference>
<keyword evidence="1" id="KW-0597">Phosphoprotein</keyword>
<evidence type="ECO:0000313" key="4">
    <source>
        <dbReference type="EMBL" id="KOF03774.1"/>
    </source>
</evidence>
<feature type="modified residue" description="4-aspartylphosphate" evidence="1">
    <location>
        <position position="53"/>
    </location>
</feature>
<gene>
    <name evidence="4" type="ORF">OB69_04190</name>
</gene>
<dbReference type="PANTHER" id="PTHR37299">
    <property type="entry name" value="TRANSCRIPTIONAL REGULATOR-RELATED"/>
    <property type="match status" value="1"/>
</dbReference>
<dbReference type="Pfam" id="PF04397">
    <property type="entry name" value="LytTR"/>
    <property type="match status" value="1"/>
</dbReference>
<dbReference type="OrthoDB" id="1646880at2"/>
<keyword evidence="5" id="KW-1185">Reference proteome</keyword>
<reference evidence="5" key="1">
    <citation type="submission" date="2014-11" db="EMBL/GenBank/DDBJ databases">
        <title>Genome sequencing of Roseivirga sp. D-25.</title>
        <authorList>
            <person name="Selvaratnam C."/>
            <person name="Thevarajoo S."/>
            <person name="Goh K.M."/>
            <person name="Eee R."/>
            <person name="Chan K.-G."/>
            <person name="Chong C.S."/>
        </authorList>
    </citation>
    <scope>NUCLEOTIDE SEQUENCE [LARGE SCALE GENOMIC DNA]</scope>
    <source>
        <strain evidence="5">D-25</strain>
    </source>
</reference>
<name>A0A0L8AN79_9BACT</name>
<evidence type="ECO:0000259" key="3">
    <source>
        <dbReference type="PROSITE" id="PS50930"/>
    </source>
</evidence>
<dbReference type="Gene3D" id="3.40.50.2300">
    <property type="match status" value="1"/>
</dbReference>
<dbReference type="RefSeq" id="WP_053222449.1">
    <property type="nucleotide sequence ID" value="NZ_JSVA01000005.1"/>
</dbReference>
<dbReference type="Pfam" id="PF00072">
    <property type="entry name" value="Response_reg"/>
    <property type="match status" value="1"/>
</dbReference>
<dbReference type="PANTHER" id="PTHR37299:SF1">
    <property type="entry name" value="STAGE 0 SPORULATION PROTEIN A HOMOLOG"/>
    <property type="match status" value="1"/>
</dbReference>
<dbReference type="SMART" id="SM00448">
    <property type="entry name" value="REC"/>
    <property type="match status" value="1"/>
</dbReference>
<comment type="caution">
    <text evidence="4">The sequence shown here is derived from an EMBL/GenBank/DDBJ whole genome shotgun (WGS) entry which is preliminary data.</text>
</comment>
<dbReference type="PROSITE" id="PS50930">
    <property type="entry name" value="HTH_LYTTR"/>
    <property type="match status" value="1"/>
</dbReference>
<dbReference type="InterPro" id="IPR011006">
    <property type="entry name" value="CheY-like_superfamily"/>
</dbReference>
<dbReference type="SUPFAM" id="SSF52172">
    <property type="entry name" value="CheY-like"/>
    <property type="match status" value="1"/>
</dbReference>
<organism evidence="4 5">
    <name type="scientific">Roseivirga seohaensis subsp. aquiponti</name>
    <dbReference type="NCBI Taxonomy" id="1566026"/>
    <lineage>
        <taxon>Bacteria</taxon>
        <taxon>Pseudomonadati</taxon>
        <taxon>Bacteroidota</taxon>
        <taxon>Cytophagia</taxon>
        <taxon>Cytophagales</taxon>
        <taxon>Roseivirgaceae</taxon>
        <taxon>Roseivirga</taxon>
    </lineage>
</organism>
<dbReference type="InterPro" id="IPR007492">
    <property type="entry name" value="LytTR_DNA-bd_dom"/>
</dbReference>
<dbReference type="InterPro" id="IPR001789">
    <property type="entry name" value="Sig_transdc_resp-reg_receiver"/>
</dbReference>
<evidence type="ECO:0000313" key="5">
    <source>
        <dbReference type="Proteomes" id="UP000036908"/>
    </source>
</evidence>
<feature type="domain" description="Response regulatory" evidence="2">
    <location>
        <begin position="2"/>
        <end position="113"/>
    </location>
</feature>
<dbReference type="EMBL" id="JSVA01000005">
    <property type="protein sequence ID" value="KOF03774.1"/>
    <property type="molecule type" value="Genomic_DNA"/>
</dbReference>
<dbReference type="Proteomes" id="UP000036908">
    <property type="component" value="Unassembled WGS sequence"/>
</dbReference>
<feature type="domain" description="HTH LytTR-type" evidence="3">
    <location>
        <begin position="137"/>
        <end position="239"/>
    </location>
</feature>
<accession>A0A0L8AN79</accession>